<evidence type="ECO:0008006" key="4">
    <source>
        <dbReference type="Google" id="ProtNLM"/>
    </source>
</evidence>
<feature type="transmembrane region" description="Helical" evidence="1">
    <location>
        <begin position="70"/>
        <end position="94"/>
    </location>
</feature>
<name>A0A1G1WP41_9BACT</name>
<proteinExistence type="predicted"/>
<organism evidence="2 3">
    <name type="scientific">Candidatus Woykebacteria bacterium RIFCSPHIGHO2_12_FULL_45_10</name>
    <dbReference type="NCBI Taxonomy" id="1802603"/>
    <lineage>
        <taxon>Bacteria</taxon>
        <taxon>Candidatus Woykeibacteriota</taxon>
    </lineage>
</organism>
<reference evidence="2 3" key="1">
    <citation type="journal article" date="2016" name="Nat. Commun.">
        <title>Thousands of microbial genomes shed light on interconnected biogeochemical processes in an aquifer system.</title>
        <authorList>
            <person name="Anantharaman K."/>
            <person name="Brown C.T."/>
            <person name="Hug L.A."/>
            <person name="Sharon I."/>
            <person name="Castelle C.J."/>
            <person name="Probst A.J."/>
            <person name="Thomas B.C."/>
            <person name="Singh A."/>
            <person name="Wilkins M.J."/>
            <person name="Karaoz U."/>
            <person name="Brodie E.L."/>
            <person name="Williams K.H."/>
            <person name="Hubbard S.S."/>
            <person name="Banfield J.F."/>
        </authorList>
    </citation>
    <scope>NUCLEOTIDE SEQUENCE [LARGE SCALE GENOMIC DNA]</scope>
</reference>
<evidence type="ECO:0000256" key="1">
    <source>
        <dbReference type="SAM" id="Phobius"/>
    </source>
</evidence>
<evidence type="ECO:0000313" key="2">
    <source>
        <dbReference type="EMBL" id="OGY29474.1"/>
    </source>
</evidence>
<sequence>MEARILRAGIGATAVGLIAGGALGSYGGWAPLLALSNNYLGVWVIAATLGVFLAYLYANWFDALLPGTTAVRGAIFGALVWVLLLILGGVSSFFKEAVYPDPAGSSLFLSLVLHLVWGSILGLIYEVKP</sequence>
<gene>
    <name evidence="2" type="ORF">A3F35_01925</name>
</gene>
<comment type="caution">
    <text evidence="2">The sequence shown here is derived from an EMBL/GenBank/DDBJ whole genome shotgun (WGS) entry which is preliminary data.</text>
</comment>
<keyword evidence="1" id="KW-0472">Membrane</keyword>
<feature type="transmembrane region" description="Helical" evidence="1">
    <location>
        <begin position="106"/>
        <end position="125"/>
    </location>
</feature>
<protein>
    <recommendedName>
        <fullName evidence="4">DUF1761 domain-containing protein</fullName>
    </recommendedName>
</protein>
<keyword evidence="1" id="KW-1133">Transmembrane helix</keyword>
<accession>A0A1G1WP41</accession>
<dbReference type="STRING" id="1802603.A3F35_01925"/>
<dbReference type="EMBL" id="MHCZ01000030">
    <property type="protein sequence ID" value="OGY29474.1"/>
    <property type="molecule type" value="Genomic_DNA"/>
</dbReference>
<dbReference type="Proteomes" id="UP000178068">
    <property type="component" value="Unassembled WGS sequence"/>
</dbReference>
<dbReference type="AlphaFoldDB" id="A0A1G1WP41"/>
<keyword evidence="1" id="KW-0812">Transmembrane</keyword>
<evidence type="ECO:0000313" key="3">
    <source>
        <dbReference type="Proteomes" id="UP000178068"/>
    </source>
</evidence>
<feature type="transmembrane region" description="Helical" evidence="1">
    <location>
        <begin position="40"/>
        <end position="58"/>
    </location>
</feature>